<dbReference type="InterPro" id="IPR000831">
    <property type="entry name" value="Trp_repress"/>
</dbReference>
<dbReference type="Proteomes" id="UP000229370">
    <property type="component" value="Unassembled WGS sequence"/>
</dbReference>
<evidence type="ECO:0000313" key="2">
    <source>
        <dbReference type="Proteomes" id="UP000229370"/>
    </source>
</evidence>
<comment type="caution">
    <text evidence="1">The sequence shown here is derived from an EMBL/GenBank/DDBJ whole genome shotgun (WGS) entry which is preliminary data.</text>
</comment>
<dbReference type="InterPro" id="IPR038116">
    <property type="entry name" value="TrpR-like_sf"/>
</dbReference>
<organism evidence="1 2">
    <name type="scientific">Candidatus Roizmanbacteria bacterium CG_4_8_14_3_um_filter_36_10</name>
    <dbReference type="NCBI Taxonomy" id="1974834"/>
    <lineage>
        <taxon>Bacteria</taxon>
        <taxon>Candidatus Roizmaniibacteriota</taxon>
    </lineage>
</organism>
<sequence length="145" mass="17043">MPPLSKSRVENYVLEKLFDLFFEIIGNNDDKEEFEKIIYDVLSPVERIMIAKRIAIIYLSTKNIEYSIICEILKVSPATVAKFKLITENSEGIKQALKRIINNEKIVDFFREIVLELRRPGKYGVNWSQAWKDKLKFERKKETGI</sequence>
<gene>
    <name evidence="1" type="ORF">CO007_04420</name>
</gene>
<name>A0A2M8GLR0_9BACT</name>
<dbReference type="EMBL" id="PFQK01000077">
    <property type="protein sequence ID" value="PJC81487.1"/>
    <property type="molecule type" value="Genomic_DNA"/>
</dbReference>
<proteinExistence type="predicted"/>
<dbReference type="InterPro" id="IPR010921">
    <property type="entry name" value="Trp_repressor/repl_initiator"/>
</dbReference>
<dbReference type="Gene3D" id="1.10.1270.10">
    <property type="entry name" value="TrpR-like"/>
    <property type="match status" value="1"/>
</dbReference>
<dbReference type="SUPFAM" id="SSF48295">
    <property type="entry name" value="TrpR-like"/>
    <property type="match status" value="1"/>
</dbReference>
<protein>
    <submittedName>
        <fullName evidence="1">Uncharacterized protein</fullName>
    </submittedName>
</protein>
<reference evidence="2" key="1">
    <citation type="submission" date="2017-09" db="EMBL/GenBank/DDBJ databases">
        <title>Depth-based differentiation of microbial function through sediment-hosted aquifers and enrichment of novel symbionts in the deep terrestrial subsurface.</title>
        <authorList>
            <person name="Probst A.J."/>
            <person name="Ladd B."/>
            <person name="Jarett J.K."/>
            <person name="Geller-Mcgrath D.E."/>
            <person name="Sieber C.M.K."/>
            <person name="Emerson J.B."/>
            <person name="Anantharaman K."/>
            <person name="Thomas B.C."/>
            <person name="Malmstrom R."/>
            <person name="Stieglmeier M."/>
            <person name="Klingl A."/>
            <person name="Woyke T."/>
            <person name="Ryan C.M."/>
            <person name="Banfield J.F."/>
        </authorList>
    </citation>
    <scope>NUCLEOTIDE SEQUENCE [LARGE SCALE GENOMIC DNA]</scope>
</reference>
<evidence type="ECO:0000313" key="1">
    <source>
        <dbReference type="EMBL" id="PJC81487.1"/>
    </source>
</evidence>
<dbReference type="Pfam" id="PF01371">
    <property type="entry name" value="Trp_repressor"/>
    <property type="match status" value="1"/>
</dbReference>
<dbReference type="AlphaFoldDB" id="A0A2M8GLR0"/>
<dbReference type="GO" id="GO:0043565">
    <property type="term" value="F:sequence-specific DNA binding"/>
    <property type="evidence" value="ECO:0007669"/>
    <property type="project" value="InterPro"/>
</dbReference>
<accession>A0A2M8GLR0</accession>
<dbReference type="GO" id="GO:0003700">
    <property type="term" value="F:DNA-binding transcription factor activity"/>
    <property type="evidence" value="ECO:0007669"/>
    <property type="project" value="InterPro"/>
</dbReference>